<accession>A0A1B9DJJ7</accession>
<reference evidence="2 7" key="4">
    <citation type="submission" date="2019-07" db="EMBL/GenBank/DDBJ databases">
        <title>Whole genome shotgun sequence of Flavobacterium glycines NBRC 105008.</title>
        <authorList>
            <person name="Hosoyama A."/>
            <person name="Uohara A."/>
            <person name="Ohji S."/>
            <person name="Ichikawa N."/>
        </authorList>
    </citation>
    <scope>NUCLEOTIDE SEQUENCE [LARGE SCALE GENOMIC DNA]</scope>
    <source>
        <strain evidence="2 7">NBRC 105008</strain>
    </source>
</reference>
<dbReference type="STRING" id="551990.SAMN05192550_3026"/>
<sequence>MNKLILLFLGILLLSCNSKAKTNISEGEAQKKSEKIKPKLNGKQIVEELEKLNFFNLTEKEDIEESKSAIENSYNEFNYFEGKMKGESLIYTDNRFYIIDAETLFEAGGLTEYLKIVKKSFDKLNLKLNVSDEYNNQTEKHWTHKIKLNGKEYIAYDNDFSDVDWGIAIVNFIEMLNDQLKLQKSNEMFYLVNSGNDGKIVLLSSEQYEFVKANYPKDIEHPKTLSDWKTSNGF</sequence>
<dbReference type="EMBL" id="FNEO01000008">
    <property type="protein sequence ID" value="SDJ92181.1"/>
    <property type="molecule type" value="Genomic_DNA"/>
</dbReference>
<dbReference type="Proteomes" id="UP000182367">
    <property type="component" value="Unassembled WGS sequence"/>
</dbReference>
<feature type="chain" id="PRO_5044556076" evidence="1">
    <location>
        <begin position="21"/>
        <end position="234"/>
    </location>
</feature>
<evidence type="ECO:0000313" key="7">
    <source>
        <dbReference type="Proteomes" id="UP000321579"/>
    </source>
</evidence>
<proteinExistence type="predicted"/>
<evidence type="ECO:0000313" key="2">
    <source>
        <dbReference type="EMBL" id="GEL12014.1"/>
    </source>
</evidence>
<name>A0A1B9DJJ7_9FLAO</name>
<dbReference type="RefSeq" id="WP_066329166.1">
    <property type="nucleotide sequence ID" value="NZ_BJVF01000008.1"/>
</dbReference>
<dbReference type="Proteomes" id="UP000093226">
    <property type="component" value="Unassembled WGS sequence"/>
</dbReference>
<evidence type="ECO:0000313" key="6">
    <source>
        <dbReference type="Proteomes" id="UP000182367"/>
    </source>
</evidence>
<feature type="signal peptide" evidence="1">
    <location>
        <begin position="1"/>
        <end position="20"/>
    </location>
</feature>
<dbReference type="Proteomes" id="UP000321579">
    <property type="component" value="Unassembled WGS sequence"/>
</dbReference>
<reference evidence="4 6" key="3">
    <citation type="submission" date="2016-10" db="EMBL/GenBank/DDBJ databases">
        <authorList>
            <person name="Varghese N."/>
            <person name="Submissions S."/>
        </authorList>
    </citation>
    <scope>NUCLEOTIDE SEQUENCE [LARGE SCALE GENOMIC DNA]</scope>
    <source>
        <strain evidence="4 6">Gm-149</strain>
    </source>
</reference>
<evidence type="ECO:0000313" key="4">
    <source>
        <dbReference type="EMBL" id="SDJ92181.1"/>
    </source>
</evidence>
<organism evidence="3 5">
    <name type="scientific">Flavobacterium glycines</name>
    <dbReference type="NCBI Taxonomy" id="551990"/>
    <lineage>
        <taxon>Bacteria</taxon>
        <taxon>Pseudomonadati</taxon>
        <taxon>Bacteroidota</taxon>
        <taxon>Flavobacteriia</taxon>
        <taxon>Flavobacteriales</taxon>
        <taxon>Flavobacteriaceae</taxon>
        <taxon>Flavobacterium</taxon>
    </lineage>
</organism>
<dbReference type="AlphaFoldDB" id="A0A1B9DJJ7"/>
<protein>
    <submittedName>
        <fullName evidence="3">Uncharacterized protein</fullName>
    </submittedName>
</protein>
<comment type="caution">
    <text evidence="3">The sequence shown here is derived from an EMBL/GenBank/DDBJ whole genome shotgun (WGS) entry which is preliminary data.</text>
</comment>
<keyword evidence="6" id="KW-1185">Reference proteome</keyword>
<dbReference type="EMBL" id="BJVF01000008">
    <property type="protein sequence ID" value="GEL12014.1"/>
    <property type="molecule type" value="Genomic_DNA"/>
</dbReference>
<dbReference type="PROSITE" id="PS51257">
    <property type="entry name" value="PROKAR_LIPOPROTEIN"/>
    <property type="match status" value="1"/>
</dbReference>
<gene>
    <name evidence="3" type="ORF">FBGL_13250</name>
    <name evidence="2" type="ORF">FGL01_27530</name>
    <name evidence="4" type="ORF">SAMN05192550_3026</name>
</gene>
<evidence type="ECO:0000256" key="1">
    <source>
        <dbReference type="SAM" id="SignalP"/>
    </source>
</evidence>
<evidence type="ECO:0000313" key="5">
    <source>
        <dbReference type="Proteomes" id="UP000093226"/>
    </source>
</evidence>
<dbReference type="OrthoDB" id="2991685at2"/>
<dbReference type="EMBL" id="LVEO01000024">
    <property type="protein sequence ID" value="OCB69870.1"/>
    <property type="molecule type" value="Genomic_DNA"/>
</dbReference>
<reference evidence="3" key="2">
    <citation type="submission" date="2016-03" db="EMBL/GenBank/DDBJ databases">
        <authorList>
            <person name="Ploux O."/>
        </authorList>
    </citation>
    <scope>NUCLEOTIDE SEQUENCE</scope>
    <source>
        <strain evidence="3">NBRC 105008</strain>
    </source>
</reference>
<evidence type="ECO:0000313" key="3">
    <source>
        <dbReference type="EMBL" id="OCB69870.1"/>
    </source>
</evidence>
<keyword evidence="1" id="KW-0732">Signal</keyword>
<reference evidence="5" key="1">
    <citation type="submission" date="2016-03" db="EMBL/GenBank/DDBJ databases">
        <title>Draft genome sequence of Paenibacillus glacialis DSM 22343.</title>
        <authorList>
            <person name="Shin S.-K."/>
            <person name="Yi H."/>
        </authorList>
    </citation>
    <scope>NUCLEOTIDE SEQUENCE [LARGE SCALE GENOMIC DNA]</scope>
    <source>
        <strain evidence="5">NBRC 105008</strain>
    </source>
</reference>